<sequence length="264" mass="30149">MVNKKSNITNDTIWVNNNMPPLEYCSLSRASKLLGCEVEDLWHWQDIGAIKFAVNLGEDILMRCSVFHPDDKECSLLSKDEQQKLKLYALALLGNNRRGFGFSSINNSVYISEAINFDVICSGVFCFERTINKLETNNWYKSAFLRIESCKYATVFIRGEISSREFQENELLITRSAIEDIYSAIRNGFYISCEDAVISPVRVTIYQSDMIASLLQMVGLSKNEVFNLSADALNKKLGQLAARKGIHVPQPDKATWSKWRDRFR</sequence>
<proteinExistence type="predicted"/>
<organism evidence="1">
    <name type="scientific">Salmonella enterica subsp. enterica serovar Panama</name>
    <dbReference type="NCBI Taxonomy" id="29472"/>
    <lineage>
        <taxon>Bacteria</taxon>
        <taxon>Pseudomonadati</taxon>
        <taxon>Pseudomonadota</taxon>
        <taxon>Gammaproteobacteria</taxon>
        <taxon>Enterobacterales</taxon>
        <taxon>Enterobacteriaceae</taxon>
        <taxon>Salmonella</taxon>
    </lineage>
</organism>
<protein>
    <submittedName>
        <fullName evidence="1">Uncharacterized protein</fullName>
    </submittedName>
</protein>
<dbReference type="EMBL" id="AAGTPA010000018">
    <property type="protein sequence ID" value="EBR8434537.1"/>
    <property type="molecule type" value="Genomic_DNA"/>
</dbReference>
<comment type="caution">
    <text evidence="1">The sequence shown here is derived from an EMBL/GenBank/DDBJ whole genome shotgun (WGS) entry which is preliminary data.</text>
</comment>
<accession>A0A5U8J922</accession>
<gene>
    <name evidence="1" type="ORF">DOI44_16165</name>
</gene>
<evidence type="ECO:0000313" key="1">
    <source>
        <dbReference type="EMBL" id="EBR8434537.1"/>
    </source>
</evidence>
<dbReference type="AlphaFoldDB" id="A0A5U8J922"/>
<dbReference type="Proteomes" id="UP000839597">
    <property type="component" value="Unassembled WGS sequence"/>
</dbReference>
<reference evidence="1" key="1">
    <citation type="submission" date="2018-06" db="EMBL/GenBank/DDBJ databases">
        <authorList>
            <person name="Ashton P.M."/>
            <person name="Dallman T."/>
            <person name="Nair S."/>
            <person name="De Pinna E."/>
            <person name="Peters T."/>
            <person name="Grant K."/>
        </authorList>
    </citation>
    <scope>NUCLEOTIDE SEQUENCE [LARGE SCALE GENOMIC DNA]</scope>
    <source>
        <strain evidence="1">449454</strain>
    </source>
</reference>
<name>A0A5U8J922_SALET</name>